<dbReference type="Gene3D" id="2.30.30.40">
    <property type="entry name" value="SH3 Domains"/>
    <property type="match status" value="1"/>
</dbReference>
<dbReference type="RefSeq" id="WP_146289733.1">
    <property type="nucleotide sequence ID" value="NZ_CP042304.1"/>
</dbReference>
<keyword evidence="1" id="KW-0732">Signal</keyword>
<dbReference type="OrthoDB" id="7739067at2"/>
<dbReference type="Proteomes" id="UP000315364">
    <property type="component" value="Chromosome"/>
</dbReference>
<dbReference type="KEGG" id="dea:FPZ08_09410"/>
<evidence type="ECO:0000256" key="1">
    <source>
        <dbReference type="SAM" id="SignalP"/>
    </source>
</evidence>
<dbReference type="AlphaFoldDB" id="A0A5B8LSW8"/>
<feature type="domain" description="SH3b" evidence="2">
    <location>
        <begin position="37"/>
        <end position="80"/>
    </location>
</feature>
<dbReference type="Gene3D" id="2.60.20.10">
    <property type="entry name" value="Crystallins"/>
    <property type="match status" value="1"/>
</dbReference>
<name>A0A5B8LSW8_9HYPH</name>
<dbReference type="InterPro" id="IPR003646">
    <property type="entry name" value="SH3-like_bac-type"/>
</dbReference>
<evidence type="ECO:0000313" key="4">
    <source>
        <dbReference type="Proteomes" id="UP000315364"/>
    </source>
</evidence>
<keyword evidence="4" id="KW-1185">Reference proteome</keyword>
<dbReference type="EMBL" id="CP042304">
    <property type="protein sequence ID" value="QDZ10949.1"/>
    <property type="molecule type" value="Genomic_DNA"/>
</dbReference>
<feature type="signal peptide" evidence="1">
    <location>
        <begin position="1"/>
        <end position="24"/>
    </location>
</feature>
<evidence type="ECO:0000259" key="2">
    <source>
        <dbReference type="Pfam" id="PF08239"/>
    </source>
</evidence>
<proteinExistence type="predicted"/>
<reference evidence="3 4" key="1">
    <citation type="submission" date="2019-07" db="EMBL/GenBank/DDBJ databases">
        <title>Full genome sequence of Devosia sp. Gsoil 520.</title>
        <authorList>
            <person name="Im W.-T."/>
        </authorList>
    </citation>
    <scope>NUCLEOTIDE SEQUENCE [LARGE SCALE GENOMIC DNA]</scope>
    <source>
        <strain evidence="3 4">Gsoil 520</strain>
    </source>
</reference>
<organism evidence="3 4">
    <name type="scientific">Devosia ginsengisoli</name>
    <dbReference type="NCBI Taxonomy" id="400770"/>
    <lineage>
        <taxon>Bacteria</taxon>
        <taxon>Pseudomonadati</taxon>
        <taxon>Pseudomonadota</taxon>
        <taxon>Alphaproteobacteria</taxon>
        <taxon>Hyphomicrobiales</taxon>
        <taxon>Devosiaceae</taxon>
        <taxon>Devosia</taxon>
    </lineage>
</organism>
<dbReference type="Pfam" id="PF03995">
    <property type="entry name" value="Inhibitor_I36"/>
    <property type="match status" value="1"/>
</dbReference>
<protein>
    <submittedName>
        <fullName evidence="3">SH3 domain-containing protein</fullName>
    </submittedName>
</protein>
<accession>A0A5B8LSW8</accession>
<evidence type="ECO:0000313" key="3">
    <source>
        <dbReference type="EMBL" id="QDZ10949.1"/>
    </source>
</evidence>
<feature type="chain" id="PRO_5022992530" evidence="1">
    <location>
        <begin position="25"/>
        <end position="191"/>
    </location>
</feature>
<dbReference type="Pfam" id="PF08239">
    <property type="entry name" value="SH3_3"/>
    <property type="match status" value="1"/>
</dbReference>
<sequence length="191" mass="20240">MRHVTRFLTALAAITLLAMAPAFAASEAGTHAWSSNTLILREGPGLAYAVTGEIAADQQIKVLRCQKLWCNVDGPGGRGWTGKQSVVFGLTPADWPGGVNPDYPAGGPGMVCFYQGTNFTGAELCVGSGRVINDLALLGLDNSFASVRIDGNVSAAACRDRGFQSYCERIIASQPTLAPYLRRALSSIRVY</sequence>
<gene>
    <name evidence="3" type="ORF">FPZ08_09410</name>
</gene>